<comment type="caution">
    <text evidence="1">The sequence shown here is derived from an EMBL/GenBank/DDBJ whole genome shotgun (WGS) entry which is preliminary data.</text>
</comment>
<evidence type="ECO:0000313" key="2">
    <source>
        <dbReference type="Proteomes" id="UP000829398"/>
    </source>
</evidence>
<protein>
    <submittedName>
        <fullName evidence="1">Reverse transcriptase/RNA-dependent DNA polymerase</fullName>
    </submittedName>
</protein>
<evidence type="ECO:0000313" key="1">
    <source>
        <dbReference type="EMBL" id="KAH9718367.1"/>
    </source>
</evidence>
<organism evidence="1 2">
    <name type="scientific">Citrus sinensis</name>
    <name type="common">Sweet orange</name>
    <name type="synonym">Citrus aurantium var. sinensis</name>
    <dbReference type="NCBI Taxonomy" id="2711"/>
    <lineage>
        <taxon>Eukaryota</taxon>
        <taxon>Viridiplantae</taxon>
        <taxon>Streptophyta</taxon>
        <taxon>Embryophyta</taxon>
        <taxon>Tracheophyta</taxon>
        <taxon>Spermatophyta</taxon>
        <taxon>Magnoliopsida</taxon>
        <taxon>eudicotyledons</taxon>
        <taxon>Gunneridae</taxon>
        <taxon>Pentapetalae</taxon>
        <taxon>rosids</taxon>
        <taxon>malvids</taxon>
        <taxon>Sapindales</taxon>
        <taxon>Rutaceae</taxon>
        <taxon>Aurantioideae</taxon>
        <taxon>Citrus</taxon>
    </lineage>
</organism>
<keyword evidence="1" id="KW-0548">Nucleotidyltransferase</keyword>
<keyword evidence="1" id="KW-0808">Transferase</keyword>
<dbReference type="EMBL" id="CM039176">
    <property type="protein sequence ID" value="KAH9718367.1"/>
    <property type="molecule type" value="Genomic_DNA"/>
</dbReference>
<proteinExistence type="predicted"/>
<name>A0ACB8JM60_CITSI</name>
<reference evidence="2" key="1">
    <citation type="journal article" date="2023" name="Hortic. Res.">
        <title>A chromosome-level phased genome enabling allele-level studies in sweet orange: a case study on citrus Huanglongbing tolerance.</title>
        <authorList>
            <person name="Wu B."/>
            <person name="Yu Q."/>
            <person name="Deng Z."/>
            <person name="Duan Y."/>
            <person name="Luo F."/>
            <person name="Gmitter F. Jr."/>
        </authorList>
    </citation>
    <scope>NUCLEOTIDE SEQUENCE [LARGE SCALE GENOMIC DNA]</scope>
    <source>
        <strain evidence="2">cv. Valencia</strain>
    </source>
</reference>
<sequence length="374" mass="41553">MLGKQGWRLLTNPNALVTRLFKARYFPSSSFDEAQLSSNPSFVWRSILAAQPTILRGGHIQIRGGQQTIIDSGFISSSLPANIASASVDSLMIPNHRRWDYDVIPLGTRHDKDSWFWLPDSKGLDMVRSCYRLLNSMLSPPSSKAWRKLWQLSIPAKVKNFFWRAMSNVLPTADNLLNNKVWNGVNERVQPVLNSVGHNLFLWQQARKNAYFPLIPDTPGHGSACWFKPCEGWYKCNVDAAIASSRGIISLGAVIWSDQGDFITAKSDIFSGSFEAREAEAIRKFAFHSVILDMDSLQVFNALHDKTSYPNGYGSIIDDCRALARSGGEVAFSFVRRSANSAAHTVAQVGGSMSGSGEWRFVPPPWLVEALAVL</sequence>
<accession>A0ACB8JM60</accession>
<keyword evidence="1" id="KW-0695">RNA-directed DNA polymerase</keyword>
<dbReference type="Proteomes" id="UP000829398">
    <property type="component" value="Chromosome 7"/>
</dbReference>
<keyword evidence="2" id="KW-1185">Reference proteome</keyword>
<gene>
    <name evidence="1" type="ORF">KPL71_022193</name>
</gene>